<comment type="caution">
    <text evidence="1">The sequence shown here is derived from an EMBL/GenBank/DDBJ whole genome shotgun (WGS) entry which is preliminary data.</text>
</comment>
<gene>
    <name evidence="1" type="ORF">GCM10023144_40180</name>
</gene>
<evidence type="ECO:0000313" key="2">
    <source>
        <dbReference type="Proteomes" id="UP001501671"/>
    </source>
</evidence>
<dbReference type="Proteomes" id="UP001501671">
    <property type="component" value="Unassembled WGS sequence"/>
</dbReference>
<reference evidence="2" key="1">
    <citation type="journal article" date="2019" name="Int. J. Syst. Evol. Microbiol.">
        <title>The Global Catalogue of Microorganisms (GCM) 10K type strain sequencing project: providing services to taxonomists for standard genome sequencing and annotation.</title>
        <authorList>
            <consortium name="The Broad Institute Genomics Platform"/>
            <consortium name="The Broad Institute Genome Sequencing Center for Infectious Disease"/>
            <person name="Wu L."/>
            <person name="Ma J."/>
        </authorList>
    </citation>
    <scope>NUCLEOTIDE SEQUENCE [LARGE SCALE GENOMIC DNA]</scope>
    <source>
        <strain evidence="2">JCM 17666</strain>
    </source>
</reference>
<evidence type="ECO:0000313" key="1">
    <source>
        <dbReference type="EMBL" id="GAA4340454.1"/>
    </source>
</evidence>
<dbReference type="RefSeq" id="WP_345251682.1">
    <property type="nucleotide sequence ID" value="NZ_BAABFO010000025.1"/>
</dbReference>
<dbReference type="EMBL" id="BAABFO010000025">
    <property type="protein sequence ID" value="GAA4340454.1"/>
    <property type="molecule type" value="Genomic_DNA"/>
</dbReference>
<accession>A0ABP8HK30</accession>
<name>A0ABP8HK30_9BURK</name>
<dbReference type="Pfam" id="PF07209">
    <property type="entry name" value="DUF1415"/>
    <property type="match status" value="1"/>
</dbReference>
<protein>
    <submittedName>
        <fullName evidence="1">DUF1415 domain-containing protein</fullName>
    </submittedName>
</protein>
<dbReference type="InterPro" id="IPR009858">
    <property type="entry name" value="DUF1415"/>
</dbReference>
<organism evidence="1 2">
    <name type="scientific">Pigmentiphaga soli</name>
    <dbReference type="NCBI Taxonomy" id="1007095"/>
    <lineage>
        <taxon>Bacteria</taxon>
        <taxon>Pseudomonadati</taxon>
        <taxon>Pseudomonadota</taxon>
        <taxon>Betaproteobacteria</taxon>
        <taxon>Burkholderiales</taxon>
        <taxon>Alcaligenaceae</taxon>
        <taxon>Pigmentiphaga</taxon>
    </lineage>
</organism>
<proteinExistence type="predicted"/>
<sequence>MTAPAHDDVIEATRLWLERAVIGLNLCPFAKAVHARQQIRYVVSAARSEEELLADLEAELRHLAAVSPEEVDTTLLVHPWVLQDFLDYNDFLDLADDAVDALGLAGELQIASFHPDYQFAGTGPDDIENYSNRAPYPILHLLREASVDKAVAAFPEAEQIYQRNIETLRALGHEGWARLNLPPGPADA</sequence>
<keyword evidence="2" id="KW-1185">Reference proteome</keyword>